<accession>A0A4C1TDL8</accession>
<sequence>MERLMATQEAGVAATNDNNYVVCNYDFADDHVYRLAVEPTIFPAAVCDDLFRMICIRNEYAIDLSQEKIKWRICGDYLSSSAMREYRDGEATPRV</sequence>
<dbReference type="Proteomes" id="UP000299102">
    <property type="component" value="Unassembled WGS sequence"/>
</dbReference>
<reference evidence="1 2" key="1">
    <citation type="journal article" date="2019" name="Commun. Biol.">
        <title>The bagworm genome reveals a unique fibroin gene that provides high tensile strength.</title>
        <authorList>
            <person name="Kono N."/>
            <person name="Nakamura H."/>
            <person name="Ohtoshi R."/>
            <person name="Tomita M."/>
            <person name="Numata K."/>
            <person name="Arakawa K."/>
        </authorList>
    </citation>
    <scope>NUCLEOTIDE SEQUENCE [LARGE SCALE GENOMIC DNA]</scope>
</reference>
<evidence type="ECO:0000313" key="2">
    <source>
        <dbReference type="Proteomes" id="UP000299102"/>
    </source>
</evidence>
<comment type="caution">
    <text evidence="1">The sequence shown here is derived from an EMBL/GenBank/DDBJ whole genome shotgun (WGS) entry which is preliminary data.</text>
</comment>
<dbReference type="AlphaFoldDB" id="A0A4C1TDL8"/>
<proteinExistence type="predicted"/>
<feature type="non-terminal residue" evidence="1">
    <location>
        <position position="95"/>
    </location>
</feature>
<keyword evidence="2" id="KW-1185">Reference proteome</keyword>
<protein>
    <submittedName>
        <fullName evidence="1">Uncharacterized protein</fullName>
    </submittedName>
</protein>
<gene>
    <name evidence="1" type="ORF">EVAR_71938_1</name>
</gene>
<dbReference type="EMBL" id="BGZK01005119">
    <property type="protein sequence ID" value="GBP12599.1"/>
    <property type="molecule type" value="Genomic_DNA"/>
</dbReference>
<organism evidence="1 2">
    <name type="scientific">Eumeta variegata</name>
    <name type="common">Bagworm moth</name>
    <name type="synonym">Eumeta japonica</name>
    <dbReference type="NCBI Taxonomy" id="151549"/>
    <lineage>
        <taxon>Eukaryota</taxon>
        <taxon>Metazoa</taxon>
        <taxon>Ecdysozoa</taxon>
        <taxon>Arthropoda</taxon>
        <taxon>Hexapoda</taxon>
        <taxon>Insecta</taxon>
        <taxon>Pterygota</taxon>
        <taxon>Neoptera</taxon>
        <taxon>Endopterygota</taxon>
        <taxon>Lepidoptera</taxon>
        <taxon>Glossata</taxon>
        <taxon>Ditrysia</taxon>
        <taxon>Tineoidea</taxon>
        <taxon>Psychidae</taxon>
        <taxon>Oiketicinae</taxon>
        <taxon>Eumeta</taxon>
    </lineage>
</organism>
<name>A0A4C1TDL8_EUMVA</name>
<evidence type="ECO:0000313" key="1">
    <source>
        <dbReference type="EMBL" id="GBP12599.1"/>
    </source>
</evidence>